<evidence type="ECO:0000259" key="3">
    <source>
        <dbReference type="PROSITE" id="PS50011"/>
    </source>
</evidence>
<feature type="compositionally biased region" description="Low complexity" evidence="2">
    <location>
        <begin position="11"/>
        <end position="24"/>
    </location>
</feature>
<name>A0A8B8ZYY1_PHODC</name>
<dbReference type="Gene3D" id="3.30.200.20">
    <property type="entry name" value="Phosphorylase Kinase, domain 1"/>
    <property type="match status" value="1"/>
</dbReference>
<evidence type="ECO:0000256" key="1">
    <source>
        <dbReference type="PROSITE-ProRule" id="PRU10141"/>
    </source>
</evidence>
<dbReference type="PROSITE" id="PS50011">
    <property type="entry name" value="PROTEIN_KINASE_DOM"/>
    <property type="match status" value="1"/>
</dbReference>
<dbReference type="Proteomes" id="UP000228380">
    <property type="component" value="Unplaced"/>
</dbReference>
<dbReference type="GO" id="GO:0005524">
    <property type="term" value="F:ATP binding"/>
    <property type="evidence" value="ECO:0007669"/>
    <property type="project" value="UniProtKB-UniRule"/>
</dbReference>
<feature type="domain" description="Protein kinase" evidence="3">
    <location>
        <begin position="63"/>
        <end position="100"/>
    </location>
</feature>
<dbReference type="InterPro" id="IPR000719">
    <property type="entry name" value="Prot_kinase_dom"/>
</dbReference>
<protein>
    <submittedName>
        <fullName evidence="5">Calcium-dependent protein kinase 28-like</fullName>
    </submittedName>
</protein>
<feature type="region of interest" description="Disordered" evidence="2">
    <location>
        <begin position="11"/>
        <end position="49"/>
    </location>
</feature>
<dbReference type="KEGG" id="pda:120107530"/>
<keyword evidence="1" id="KW-0547">Nucleotide-binding</keyword>
<organism evidence="4 5">
    <name type="scientific">Phoenix dactylifera</name>
    <name type="common">Date palm</name>
    <dbReference type="NCBI Taxonomy" id="42345"/>
    <lineage>
        <taxon>Eukaryota</taxon>
        <taxon>Viridiplantae</taxon>
        <taxon>Streptophyta</taxon>
        <taxon>Embryophyta</taxon>
        <taxon>Tracheophyta</taxon>
        <taxon>Spermatophyta</taxon>
        <taxon>Magnoliopsida</taxon>
        <taxon>Liliopsida</taxon>
        <taxon>Arecaceae</taxon>
        <taxon>Coryphoideae</taxon>
        <taxon>Phoeniceae</taxon>
        <taxon>Phoenix</taxon>
    </lineage>
</organism>
<dbReference type="InterPro" id="IPR011009">
    <property type="entry name" value="Kinase-like_dom_sf"/>
</dbReference>
<evidence type="ECO:0000256" key="2">
    <source>
        <dbReference type="SAM" id="MobiDB-lite"/>
    </source>
</evidence>
<gene>
    <name evidence="5" type="primary">LOC120107530</name>
</gene>
<dbReference type="OrthoDB" id="40902at2759"/>
<dbReference type="SUPFAM" id="SSF56112">
    <property type="entry name" value="Protein kinase-like (PK-like)"/>
    <property type="match status" value="1"/>
</dbReference>
<keyword evidence="1" id="KW-0067">ATP-binding</keyword>
<dbReference type="PROSITE" id="PS00107">
    <property type="entry name" value="PROTEIN_KINASE_ATP"/>
    <property type="match status" value="1"/>
</dbReference>
<dbReference type="RefSeq" id="XP_038976758.1">
    <property type="nucleotide sequence ID" value="XM_039120830.1"/>
</dbReference>
<dbReference type="AlphaFoldDB" id="A0A8B8ZYY1"/>
<feature type="binding site" evidence="1">
    <location>
        <position position="92"/>
    </location>
    <ligand>
        <name>ATP</name>
        <dbReference type="ChEBI" id="CHEBI:30616"/>
    </ligand>
</feature>
<dbReference type="GeneID" id="120107530"/>
<reference evidence="5" key="1">
    <citation type="submission" date="2025-08" db="UniProtKB">
        <authorList>
            <consortium name="RefSeq"/>
        </authorList>
    </citation>
    <scope>IDENTIFICATION</scope>
    <source>
        <tissue evidence="5">Young leaves</tissue>
    </source>
</reference>
<dbReference type="GO" id="GO:0004672">
    <property type="term" value="F:protein kinase activity"/>
    <property type="evidence" value="ECO:0007669"/>
    <property type="project" value="InterPro"/>
</dbReference>
<evidence type="ECO:0000313" key="5">
    <source>
        <dbReference type="RefSeq" id="XP_038976758.1"/>
    </source>
</evidence>
<accession>A0A8B8ZYY1</accession>
<proteinExistence type="predicted"/>
<sequence length="100" mass="10534">MGSCLSCAAKVSGSNSSNASAAGVQQGHPAAQNRPGKQQDAAGKVPYGKRTDFGYDKDFESRYAIGKFLGHGQFGYTFVATDKAGGERVAVKRIDKSKIM</sequence>
<evidence type="ECO:0000313" key="4">
    <source>
        <dbReference type="Proteomes" id="UP000228380"/>
    </source>
</evidence>
<keyword evidence="4" id="KW-1185">Reference proteome</keyword>
<dbReference type="InterPro" id="IPR017441">
    <property type="entry name" value="Protein_kinase_ATP_BS"/>
</dbReference>